<dbReference type="KEGG" id="ddi:DDB_G0287063"/>
<keyword evidence="3" id="KW-0732">Signal</keyword>
<evidence type="ECO:0000256" key="3">
    <source>
        <dbReference type="SAM" id="SignalP"/>
    </source>
</evidence>
<protein>
    <recommendedName>
        <fullName evidence="6">Dickkopf N-terminal cysteine-rich domain-containing protein</fullName>
    </recommendedName>
</protein>
<dbReference type="InParanoid" id="Q54KW4"/>
<dbReference type="RefSeq" id="XP_637406.1">
    <property type="nucleotide sequence ID" value="XM_632314.1"/>
</dbReference>
<dbReference type="eggNOG" id="ENOG502RBTG">
    <property type="taxonomic scope" value="Eukaryota"/>
</dbReference>
<gene>
    <name evidence="4" type="ORF">DDB_G0287063</name>
</gene>
<dbReference type="PANTHER" id="PTHR33459:SF19">
    <property type="entry name" value="DICKKOPF N-TERMINAL CYSTEINE-RICH DOMAIN-CONTAINING PROTEIN"/>
    <property type="match status" value="1"/>
</dbReference>
<proteinExistence type="predicted"/>
<feature type="signal peptide" evidence="3">
    <location>
        <begin position="1"/>
        <end position="30"/>
    </location>
</feature>
<sequence length="431" mass="49167">MNFSKLLFSIIVVLTVVVLLFNNENILVEAQVGNLCIKCLEFGESCNSNGACSKDSVCTSDTERFQENPVCSEPKELGQDCKNDEQCRLGTKCKKELNNEFGSCSDIKFAQVGEKCSQDFDCSGRLLKCKEGICVKPTGDLPCGVENPCPFGEYCQYSSKTCNKQLKENDNCLQSTQCPVGHFCDETSKKCKKSFTLLENDKCASFSHDQCNTDLDLYCAKAGICEKLNITYPGLCLRMENHCSPFHQCSCSDYKCHPTREFGSSFVKTYKDFNQCIEKHKCQFTYNRFSNNSCITKNCGPQFCKFNRALQPDNQLNCGKVAITNYCQTVNHLFPPIKSKIFLNHSKEDLFFFATSIPFLILFFSVYVEIKLARKERLDLIHSHRDISYDSDEDHNNFNNHNNNNNNNNNNTNNDEFDDYIEDDIDENKRE</sequence>
<evidence type="ECO:0000313" key="5">
    <source>
        <dbReference type="Proteomes" id="UP000002195"/>
    </source>
</evidence>
<dbReference type="EMBL" id="AAFI02000096">
    <property type="protein sequence ID" value="EAL63896.1"/>
    <property type="molecule type" value="Genomic_DNA"/>
</dbReference>
<dbReference type="HOGENOM" id="CLU_636846_0_0_1"/>
<feature type="transmembrane region" description="Helical" evidence="2">
    <location>
        <begin position="350"/>
        <end position="368"/>
    </location>
</feature>
<evidence type="ECO:0000313" key="4">
    <source>
        <dbReference type="EMBL" id="EAL63896.1"/>
    </source>
</evidence>
<organism evidence="4 5">
    <name type="scientific">Dictyostelium discoideum</name>
    <name type="common">Social amoeba</name>
    <dbReference type="NCBI Taxonomy" id="44689"/>
    <lineage>
        <taxon>Eukaryota</taxon>
        <taxon>Amoebozoa</taxon>
        <taxon>Evosea</taxon>
        <taxon>Eumycetozoa</taxon>
        <taxon>Dictyostelia</taxon>
        <taxon>Dictyosteliales</taxon>
        <taxon>Dictyosteliaceae</taxon>
        <taxon>Dictyostelium</taxon>
    </lineage>
</organism>
<keyword evidence="2" id="KW-0472">Membrane</keyword>
<dbReference type="AlphaFoldDB" id="Q54KW4"/>
<evidence type="ECO:0000256" key="1">
    <source>
        <dbReference type="SAM" id="MobiDB-lite"/>
    </source>
</evidence>
<reference evidence="4 5" key="1">
    <citation type="journal article" date="2005" name="Nature">
        <title>The genome of the social amoeba Dictyostelium discoideum.</title>
        <authorList>
            <consortium name="The Dictyostelium discoideum Sequencing Consortium"/>
            <person name="Eichinger L."/>
            <person name="Pachebat J.A."/>
            <person name="Glockner G."/>
            <person name="Rajandream M.A."/>
            <person name="Sucgang R."/>
            <person name="Berriman M."/>
            <person name="Song J."/>
            <person name="Olsen R."/>
            <person name="Szafranski K."/>
            <person name="Xu Q."/>
            <person name="Tunggal B."/>
            <person name="Kummerfeld S."/>
            <person name="Madera M."/>
            <person name="Konfortov B.A."/>
            <person name="Rivero F."/>
            <person name="Bankier A.T."/>
            <person name="Lehmann R."/>
            <person name="Hamlin N."/>
            <person name="Davies R."/>
            <person name="Gaudet P."/>
            <person name="Fey P."/>
            <person name="Pilcher K."/>
            <person name="Chen G."/>
            <person name="Saunders D."/>
            <person name="Sodergren E."/>
            <person name="Davis P."/>
            <person name="Kerhornou A."/>
            <person name="Nie X."/>
            <person name="Hall N."/>
            <person name="Anjard C."/>
            <person name="Hemphill L."/>
            <person name="Bason N."/>
            <person name="Farbrother P."/>
            <person name="Desany B."/>
            <person name="Just E."/>
            <person name="Morio T."/>
            <person name="Rost R."/>
            <person name="Churcher C."/>
            <person name="Cooper J."/>
            <person name="Haydock S."/>
            <person name="van Driessche N."/>
            <person name="Cronin A."/>
            <person name="Goodhead I."/>
            <person name="Muzny D."/>
            <person name="Mourier T."/>
            <person name="Pain A."/>
            <person name="Lu M."/>
            <person name="Harper D."/>
            <person name="Lindsay R."/>
            <person name="Hauser H."/>
            <person name="James K."/>
            <person name="Quiles M."/>
            <person name="Madan Babu M."/>
            <person name="Saito T."/>
            <person name="Buchrieser C."/>
            <person name="Wardroper A."/>
            <person name="Felder M."/>
            <person name="Thangavelu M."/>
            <person name="Johnson D."/>
            <person name="Knights A."/>
            <person name="Loulseged H."/>
            <person name="Mungall K."/>
            <person name="Oliver K."/>
            <person name="Price C."/>
            <person name="Quail M.A."/>
            <person name="Urushihara H."/>
            <person name="Hernandez J."/>
            <person name="Rabbinowitsch E."/>
            <person name="Steffen D."/>
            <person name="Sanders M."/>
            <person name="Ma J."/>
            <person name="Kohara Y."/>
            <person name="Sharp S."/>
            <person name="Simmonds M."/>
            <person name="Spiegler S."/>
            <person name="Tivey A."/>
            <person name="Sugano S."/>
            <person name="White B."/>
            <person name="Walker D."/>
            <person name="Woodward J."/>
            <person name="Winckler T."/>
            <person name="Tanaka Y."/>
            <person name="Shaulsky G."/>
            <person name="Schleicher M."/>
            <person name="Weinstock G."/>
            <person name="Rosenthal A."/>
            <person name="Cox E.C."/>
            <person name="Chisholm R.L."/>
            <person name="Gibbs R."/>
            <person name="Loomis W.F."/>
            <person name="Platzer M."/>
            <person name="Kay R.R."/>
            <person name="Williams J."/>
            <person name="Dear P.H."/>
            <person name="Noegel A.A."/>
            <person name="Barrell B."/>
            <person name="Kuspa A."/>
        </authorList>
    </citation>
    <scope>NUCLEOTIDE SEQUENCE [LARGE SCALE GENOMIC DNA]</scope>
    <source>
        <strain evidence="4 5">AX4</strain>
    </source>
</reference>
<dbReference type="FunCoup" id="Q54KW4">
    <property type="interactions" value="1"/>
</dbReference>
<name>Q54KW4_DICDI</name>
<keyword evidence="2" id="KW-0812">Transmembrane</keyword>
<keyword evidence="5" id="KW-1185">Reference proteome</keyword>
<dbReference type="PANTHER" id="PTHR33459">
    <property type="entry name" value="DD-GDCA PROTEIN"/>
    <property type="match status" value="1"/>
</dbReference>
<accession>Q54KW4</accession>
<keyword evidence="2" id="KW-1133">Transmembrane helix</keyword>
<dbReference type="PhylomeDB" id="Q54KW4"/>
<dbReference type="OMA" id="CENTEFC"/>
<feature type="chain" id="PRO_5004249716" description="Dickkopf N-terminal cysteine-rich domain-containing protein" evidence="3">
    <location>
        <begin position="31"/>
        <end position="431"/>
    </location>
</feature>
<evidence type="ECO:0000256" key="2">
    <source>
        <dbReference type="SAM" id="Phobius"/>
    </source>
</evidence>
<evidence type="ECO:0008006" key="6">
    <source>
        <dbReference type="Google" id="ProtNLM"/>
    </source>
</evidence>
<dbReference type="VEuPathDB" id="AmoebaDB:DDB_G0287063"/>
<dbReference type="dictyBase" id="DDB_G0287063"/>
<feature type="compositionally biased region" description="Low complexity" evidence="1">
    <location>
        <begin position="397"/>
        <end position="414"/>
    </location>
</feature>
<dbReference type="Proteomes" id="UP000002195">
    <property type="component" value="Unassembled WGS sequence"/>
</dbReference>
<feature type="compositionally biased region" description="Acidic residues" evidence="1">
    <location>
        <begin position="415"/>
        <end position="431"/>
    </location>
</feature>
<dbReference type="GeneID" id="8625938"/>
<comment type="caution">
    <text evidence="4">The sequence shown here is derived from an EMBL/GenBank/DDBJ whole genome shotgun (WGS) entry which is preliminary data.</text>
</comment>
<dbReference type="InterPro" id="IPR052326">
    <property type="entry name" value="Diff-Dev_Assoc_Protein"/>
</dbReference>
<feature type="region of interest" description="Disordered" evidence="1">
    <location>
        <begin position="391"/>
        <end position="431"/>
    </location>
</feature>
<dbReference type="PaxDb" id="44689-DDB0238614"/>